<dbReference type="EMBL" id="AP019860">
    <property type="protein sequence ID" value="BBM86015.1"/>
    <property type="molecule type" value="Genomic_DNA"/>
</dbReference>
<accession>A0A5S9F4Q2</accession>
<dbReference type="KEGG" id="uam:UABAM_04401"/>
<evidence type="ECO:0000313" key="3">
    <source>
        <dbReference type="EMBL" id="BBM86015.1"/>
    </source>
</evidence>
<dbReference type="AlphaFoldDB" id="A0A5S9F4Q2"/>
<dbReference type="OrthoDB" id="9806335at2"/>
<dbReference type="SUPFAM" id="SSF82649">
    <property type="entry name" value="SufE/NifU"/>
    <property type="match status" value="1"/>
</dbReference>
<name>A0A5S9F4Q2_UABAM</name>
<dbReference type="Pfam" id="PF02657">
    <property type="entry name" value="SufE"/>
    <property type="match status" value="1"/>
</dbReference>
<dbReference type="PANTHER" id="PTHR43597">
    <property type="entry name" value="SULFUR ACCEPTOR PROTEIN CSDE"/>
    <property type="match status" value="1"/>
</dbReference>
<proteinExistence type="inferred from homology"/>
<keyword evidence="4" id="KW-1185">Reference proteome</keyword>
<dbReference type="PANTHER" id="PTHR43597:SF5">
    <property type="entry name" value="SUFE-LIKE PROTEIN 2, CHLOROPLASTIC"/>
    <property type="match status" value="1"/>
</dbReference>
<evidence type="ECO:0000256" key="1">
    <source>
        <dbReference type="ARBA" id="ARBA00010282"/>
    </source>
</evidence>
<evidence type="ECO:0000313" key="4">
    <source>
        <dbReference type="Proteomes" id="UP000326354"/>
    </source>
</evidence>
<comment type="similarity">
    <text evidence="1">Belongs to the SufE family.</text>
</comment>
<reference evidence="3 4" key="1">
    <citation type="submission" date="2019-08" db="EMBL/GenBank/DDBJ databases">
        <title>Complete genome sequence of Candidatus Uab amorphum.</title>
        <authorList>
            <person name="Shiratori T."/>
            <person name="Suzuki S."/>
            <person name="Kakizawa Y."/>
            <person name="Ishida K."/>
        </authorList>
    </citation>
    <scope>NUCLEOTIDE SEQUENCE [LARGE SCALE GENOMIC DNA]</scope>
    <source>
        <strain evidence="3 4">SRT547</strain>
    </source>
</reference>
<dbReference type="Gene3D" id="3.90.1010.10">
    <property type="match status" value="1"/>
</dbReference>
<sequence length="142" mass="16397">MSTLQEIIDDFQLMSRDEKLDTLMDYSENLPDLPQRYHKARDEGKNRLHECQTPVHLWVEMQEQKVQIFVDVPREAPTVRGFVALLLDAFDGKTPQEVMECPNTLLNSLGLVQILGMTRLNGLSWLVKRLKQEVTRVCAENS</sequence>
<feature type="domain" description="Fe-S metabolism associated" evidence="2">
    <location>
        <begin position="9"/>
        <end position="132"/>
    </location>
</feature>
<dbReference type="InterPro" id="IPR003808">
    <property type="entry name" value="Fe-S_metab-assoc_dom"/>
</dbReference>
<protein>
    <submittedName>
        <fullName evidence="3">Cysteine desufuration protein SufE</fullName>
    </submittedName>
</protein>
<dbReference type="Proteomes" id="UP000326354">
    <property type="component" value="Chromosome"/>
</dbReference>
<evidence type="ECO:0000259" key="2">
    <source>
        <dbReference type="Pfam" id="PF02657"/>
    </source>
</evidence>
<organism evidence="3 4">
    <name type="scientific">Uabimicrobium amorphum</name>
    <dbReference type="NCBI Taxonomy" id="2596890"/>
    <lineage>
        <taxon>Bacteria</taxon>
        <taxon>Pseudomonadati</taxon>
        <taxon>Planctomycetota</taxon>
        <taxon>Candidatus Uabimicrobiia</taxon>
        <taxon>Candidatus Uabimicrobiales</taxon>
        <taxon>Candidatus Uabimicrobiaceae</taxon>
        <taxon>Candidatus Uabimicrobium</taxon>
    </lineage>
</organism>
<dbReference type="RefSeq" id="WP_151970095.1">
    <property type="nucleotide sequence ID" value="NZ_AP019860.1"/>
</dbReference>
<gene>
    <name evidence="3" type="ORF">UABAM_04401</name>
</gene>